<name>A0A2U8WDU2_9HYPH</name>
<dbReference type="PROSITE" id="PS01124">
    <property type="entry name" value="HTH_ARAC_FAMILY_2"/>
    <property type="match status" value="1"/>
</dbReference>
<organism evidence="4 5">
    <name type="scientific">Methylobacterium durans</name>
    <dbReference type="NCBI Taxonomy" id="2202825"/>
    <lineage>
        <taxon>Bacteria</taxon>
        <taxon>Pseudomonadati</taxon>
        <taxon>Pseudomonadota</taxon>
        <taxon>Alphaproteobacteria</taxon>
        <taxon>Hyphomicrobiales</taxon>
        <taxon>Methylobacteriaceae</taxon>
        <taxon>Methylobacterium</taxon>
    </lineage>
</organism>
<feature type="domain" description="HTH araC/xylS-type" evidence="3">
    <location>
        <begin position="217"/>
        <end position="315"/>
    </location>
</feature>
<evidence type="ECO:0000313" key="5">
    <source>
        <dbReference type="Proteomes" id="UP000245926"/>
    </source>
</evidence>
<dbReference type="Proteomes" id="UP000245926">
    <property type="component" value="Chromosome"/>
</dbReference>
<evidence type="ECO:0000259" key="3">
    <source>
        <dbReference type="PROSITE" id="PS01124"/>
    </source>
</evidence>
<keyword evidence="5" id="KW-1185">Reference proteome</keyword>
<sequence length="327" mass="34925">MHSVAVLALPGVQLLDVAGPLDVFAEANTQAGAEIYELVVVGIAPGPIETSSGRRLVTDIVLGDETAPAFDTLLVAGAPRMEDFRPDAVLRDWLASTASRSRRYGSVCSGAFLLGQAGLLDGRKVATHWAVADALARRHPEARVDADAICVFDGPLRTAAGVTAGLDLALALVEEDLGSEIARKVAAQLVMFFKRGGGQLQFSRRGVGALASRSALQEVQRWVAAHPAEDHSVAKLASRTGMSPRHFARLFRTETGLTPAAFVENVRIEAARRLLEEGQAASKQVAGVCGFRDADTLRRSFLRRLGLTPSEYRRRHASPAGETLSEI</sequence>
<dbReference type="InterPro" id="IPR002818">
    <property type="entry name" value="DJ-1/PfpI"/>
</dbReference>
<dbReference type="SUPFAM" id="SSF52317">
    <property type="entry name" value="Class I glutamine amidotransferase-like"/>
    <property type="match status" value="1"/>
</dbReference>
<dbReference type="PANTHER" id="PTHR43130:SF3">
    <property type="entry name" value="HTH-TYPE TRANSCRIPTIONAL REGULATOR RV1931C"/>
    <property type="match status" value="1"/>
</dbReference>
<protein>
    <submittedName>
        <fullName evidence="4">AraC family transcriptional regulator</fullName>
    </submittedName>
</protein>
<dbReference type="Pfam" id="PF01965">
    <property type="entry name" value="DJ-1_PfpI"/>
    <property type="match status" value="1"/>
</dbReference>
<dbReference type="InterPro" id="IPR052158">
    <property type="entry name" value="INH-QAR"/>
</dbReference>
<evidence type="ECO:0000313" key="4">
    <source>
        <dbReference type="EMBL" id="AWN43452.1"/>
    </source>
</evidence>
<dbReference type="GO" id="GO:0043565">
    <property type="term" value="F:sequence-specific DNA binding"/>
    <property type="evidence" value="ECO:0007669"/>
    <property type="project" value="InterPro"/>
</dbReference>
<dbReference type="Gene3D" id="1.10.10.60">
    <property type="entry name" value="Homeodomain-like"/>
    <property type="match status" value="1"/>
</dbReference>
<dbReference type="CDD" id="cd03137">
    <property type="entry name" value="GATase1_AraC_1"/>
    <property type="match status" value="1"/>
</dbReference>
<dbReference type="SUPFAM" id="SSF46689">
    <property type="entry name" value="Homeodomain-like"/>
    <property type="match status" value="2"/>
</dbReference>
<dbReference type="Pfam" id="PF12833">
    <property type="entry name" value="HTH_18"/>
    <property type="match status" value="1"/>
</dbReference>
<dbReference type="KEGG" id="mets:DK389_26750"/>
<accession>A0A2U8WDU2</accession>
<keyword evidence="1" id="KW-0805">Transcription regulation</keyword>
<dbReference type="RefSeq" id="WP_109894263.1">
    <property type="nucleotide sequence ID" value="NZ_CP029550.1"/>
</dbReference>
<dbReference type="GO" id="GO:0003700">
    <property type="term" value="F:DNA-binding transcription factor activity"/>
    <property type="evidence" value="ECO:0007669"/>
    <property type="project" value="InterPro"/>
</dbReference>
<reference evidence="5" key="1">
    <citation type="submission" date="2018-05" db="EMBL/GenBank/DDBJ databases">
        <title>Complete Genome Sequence of Methylobacterium sp. 17SD2-17.</title>
        <authorList>
            <person name="Srinivasan S."/>
        </authorList>
    </citation>
    <scope>NUCLEOTIDE SEQUENCE [LARGE SCALE GENOMIC DNA]</scope>
    <source>
        <strain evidence="5">17SD2-17</strain>
    </source>
</reference>
<gene>
    <name evidence="4" type="ORF">DK389_26750</name>
</gene>
<dbReference type="EMBL" id="CP029550">
    <property type="protein sequence ID" value="AWN43452.1"/>
    <property type="molecule type" value="Genomic_DNA"/>
</dbReference>
<evidence type="ECO:0000256" key="2">
    <source>
        <dbReference type="ARBA" id="ARBA00023163"/>
    </source>
</evidence>
<dbReference type="AlphaFoldDB" id="A0A2U8WDU2"/>
<dbReference type="Gene3D" id="3.40.50.880">
    <property type="match status" value="1"/>
</dbReference>
<dbReference type="OrthoDB" id="9793422at2"/>
<dbReference type="InterPro" id="IPR029062">
    <property type="entry name" value="Class_I_gatase-like"/>
</dbReference>
<dbReference type="InterPro" id="IPR009057">
    <property type="entry name" value="Homeodomain-like_sf"/>
</dbReference>
<proteinExistence type="predicted"/>
<dbReference type="PANTHER" id="PTHR43130">
    <property type="entry name" value="ARAC-FAMILY TRANSCRIPTIONAL REGULATOR"/>
    <property type="match status" value="1"/>
</dbReference>
<evidence type="ECO:0000256" key="1">
    <source>
        <dbReference type="ARBA" id="ARBA00023015"/>
    </source>
</evidence>
<keyword evidence="2" id="KW-0804">Transcription</keyword>
<dbReference type="InterPro" id="IPR018060">
    <property type="entry name" value="HTH_AraC"/>
</dbReference>
<dbReference type="SMART" id="SM00342">
    <property type="entry name" value="HTH_ARAC"/>
    <property type="match status" value="1"/>
</dbReference>